<dbReference type="EMBL" id="JAHSTY010000001">
    <property type="protein sequence ID" value="MBV4453838.1"/>
    <property type="molecule type" value="Genomic_DNA"/>
</dbReference>
<keyword evidence="3" id="KW-1185">Reference proteome</keyword>
<dbReference type="RefSeq" id="WP_169377039.1">
    <property type="nucleotide sequence ID" value="NZ_JAHSTY010000001.1"/>
</dbReference>
<organism evidence="2 3">
    <name type="scientific">Pseudomonas azadiae</name>
    <dbReference type="NCBI Taxonomy" id="2843612"/>
    <lineage>
        <taxon>Bacteria</taxon>
        <taxon>Pseudomonadati</taxon>
        <taxon>Pseudomonadota</taxon>
        <taxon>Gammaproteobacteria</taxon>
        <taxon>Pseudomonadales</taxon>
        <taxon>Pseudomonadaceae</taxon>
        <taxon>Pseudomonas</taxon>
    </lineage>
</organism>
<dbReference type="Pfam" id="PF05016">
    <property type="entry name" value="ParE_toxin"/>
    <property type="match status" value="1"/>
</dbReference>
<keyword evidence="1" id="KW-1277">Toxin-antitoxin system</keyword>
<accession>A0ABS6P046</accession>
<proteinExistence type="predicted"/>
<gene>
    <name evidence="2" type="ORF">KVG91_14705</name>
</gene>
<evidence type="ECO:0000313" key="3">
    <source>
        <dbReference type="Proteomes" id="UP001048976"/>
    </source>
</evidence>
<reference evidence="2" key="1">
    <citation type="submission" date="2021-06" db="EMBL/GenBank/DDBJ databases">
        <title>Updating the genus Pseudomonas: Description of 43 new species and partition of the Pseudomonas putida group.</title>
        <authorList>
            <person name="Girard L."/>
            <person name="Lood C."/>
            <person name="Vandamme P."/>
            <person name="Rokni-Zadeh H."/>
            <person name="Van Noort V."/>
            <person name="Hofte M."/>
            <person name="Lavigne R."/>
            <person name="De Mot R."/>
        </authorList>
    </citation>
    <scope>NUCLEOTIDE SEQUENCE</scope>
    <source>
        <strain evidence="2">SWRI103</strain>
    </source>
</reference>
<dbReference type="Proteomes" id="UP001048976">
    <property type="component" value="Unassembled WGS sequence"/>
</dbReference>
<evidence type="ECO:0000256" key="1">
    <source>
        <dbReference type="ARBA" id="ARBA00022649"/>
    </source>
</evidence>
<name>A0ABS6P046_9PSED</name>
<dbReference type="InterPro" id="IPR035093">
    <property type="entry name" value="RelE/ParE_toxin_dom_sf"/>
</dbReference>
<sequence length="96" mass="10898">MPKIALSSKAESDLDGIYEHYDGLAGPELGEAAVFHILGCLEMLERFPNAGKVSASPDCRELVITTYPYRATYSLQGDRVMVFRILHRHSERREDW</sequence>
<dbReference type="InterPro" id="IPR007712">
    <property type="entry name" value="RelE/ParE_toxin"/>
</dbReference>
<protein>
    <submittedName>
        <fullName evidence="2">Type II toxin-antitoxin system RelE/ParE family toxin</fullName>
    </submittedName>
</protein>
<evidence type="ECO:0000313" key="2">
    <source>
        <dbReference type="EMBL" id="MBV4453838.1"/>
    </source>
</evidence>
<dbReference type="Gene3D" id="3.30.2310.20">
    <property type="entry name" value="RelE-like"/>
    <property type="match status" value="1"/>
</dbReference>
<comment type="caution">
    <text evidence="2">The sequence shown here is derived from an EMBL/GenBank/DDBJ whole genome shotgun (WGS) entry which is preliminary data.</text>
</comment>